<keyword evidence="3" id="KW-0812">Transmembrane</keyword>
<evidence type="ECO:0000256" key="2">
    <source>
        <dbReference type="SAM" id="MobiDB-lite"/>
    </source>
</evidence>
<gene>
    <name evidence="5" type="ORF">FB561_6764</name>
</gene>
<dbReference type="Pfam" id="PF00691">
    <property type="entry name" value="OmpA"/>
    <property type="match status" value="1"/>
</dbReference>
<name>A0A561B8N6_9ACTN</name>
<dbReference type="Pfam" id="PF04972">
    <property type="entry name" value="BON"/>
    <property type="match status" value="1"/>
</dbReference>
<feature type="transmembrane region" description="Helical" evidence="3">
    <location>
        <begin position="27"/>
        <end position="47"/>
    </location>
</feature>
<protein>
    <submittedName>
        <fullName evidence="5">OOP family OmpA-OmpF porin</fullName>
    </submittedName>
</protein>
<dbReference type="InterPro" id="IPR050330">
    <property type="entry name" value="Bact_OuterMem_StrucFunc"/>
</dbReference>
<keyword evidence="3" id="KW-1133">Transmembrane helix</keyword>
<dbReference type="OrthoDB" id="5166631at2"/>
<dbReference type="SUPFAM" id="SSF103088">
    <property type="entry name" value="OmpA-like"/>
    <property type="match status" value="1"/>
</dbReference>
<evidence type="ECO:0000259" key="4">
    <source>
        <dbReference type="PROSITE" id="PS51123"/>
    </source>
</evidence>
<dbReference type="PANTHER" id="PTHR30329:SF21">
    <property type="entry name" value="LIPOPROTEIN YIAD-RELATED"/>
    <property type="match status" value="1"/>
</dbReference>
<dbReference type="PROSITE" id="PS51123">
    <property type="entry name" value="OMPA_2"/>
    <property type="match status" value="1"/>
</dbReference>
<evidence type="ECO:0000313" key="5">
    <source>
        <dbReference type="EMBL" id="TWD75326.1"/>
    </source>
</evidence>
<dbReference type="InterPro" id="IPR036737">
    <property type="entry name" value="OmpA-like_sf"/>
</dbReference>
<proteinExistence type="predicted"/>
<reference evidence="5 6" key="1">
    <citation type="submission" date="2019-06" db="EMBL/GenBank/DDBJ databases">
        <title>Sequencing the genomes of 1000 actinobacteria strains.</title>
        <authorList>
            <person name="Klenk H.-P."/>
        </authorList>
    </citation>
    <scope>NUCLEOTIDE SEQUENCE [LARGE SCALE GENOMIC DNA]</scope>
    <source>
        <strain evidence="5 6">DSM 24683</strain>
    </source>
</reference>
<dbReference type="RefSeq" id="WP_145814037.1">
    <property type="nucleotide sequence ID" value="NZ_VIVK01000002.1"/>
</dbReference>
<comment type="caution">
    <text evidence="5">The sequence shown here is derived from an EMBL/GenBank/DDBJ whole genome shotgun (WGS) entry which is preliminary data.</text>
</comment>
<keyword evidence="6" id="KW-1185">Reference proteome</keyword>
<feature type="compositionally biased region" description="Polar residues" evidence="2">
    <location>
        <begin position="64"/>
        <end position="88"/>
    </location>
</feature>
<evidence type="ECO:0000313" key="6">
    <source>
        <dbReference type="Proteomes" id="UP000318380"/>
    </source>
</evidence>
<organism evidence="5 6">
    <name type="scientific">Kribbella amoyensis</name>
    <dbReference type="NCBI Taxonomy" id="996641"/>
    <lineage>
        <taxon>Bacteria</taxon>
        <taxon>Bacillati</taxon>
        <taxon>Actinomycetota</taxon>
        <taxon>Actinomycetes</taxon>
        <taxon>Propionibacteriales</taxon>
        <taxon>Kribbellaceae</taxon>
        <taxon>Kribbella</taxon>
    </lineage>
</organism>
<accession>A0A561B8N6</accession>
<dbReference type="InterPro" id="IPR007055">
    <property type="entry name" value="BON_dom"/>
</dbReference>
<dbReference type="Proteomes" id="UP000318380">
    <property type="component" value="Unassembled WGS sequence"/>
</dbReference>
<dbReference type="GO" id="GO:0016020">
    <property type="term" value="C:membrane"/>
    <property type="evidence" value="ECO:0007669"/>
    <property type="project" value="UniProtKB-UniRule"/>
</dbReference>
<feature type="domain" description="OmpA-like" evidence="4">
    <location>
        <begin position="227"/>
        <end position="341"/>
    </location>
</feature>
<evidence type="ECO:0000256" key="3">
    <source>
        <dbReference type="SAM" id="Phobius"/>
    </source>
</evidence>
<dbReference type="Gene3D" id="3.40.1520.20">
    <property type="match status" value="1"/>
</dbReference>
<dbReference type="AlphaFoldDB" id="A0A561B8N6"/>
<dbReference type="InterPro" id="IPR006665">
    <property type="entry name" value="OmpA-like"/>
</dbReference>
<sequence length="341" mass="35350">MPGSADDSRSDTTPATASSKLARRPGVVWLLALLIVPLVLTTLLVAWKGEGLRAASADDRDTGSTEAQATSTPVPSTPAQSSPAQTTASDERTIAPFAVRRTGSTFTVQAVVRDQAAKETVLADVNSLLPEGTEFVDQVSVDEATGLPSTMALSALVRALSAAKGDASVSYDGSTVTLSGQVADQATKATAARAAAKAAPGAVIANQLRVPGTGKPPVSEACRTFETRLARLMSRNKIVFLSGTALVNEASRPSLPRAAALIRSCPTARIEIAGHTDNLGDPATSKPLSQRRADTAKATLVRLGIPADRLISRGYGELLPLASNRTAAGRIANRRVEIRVP</sequence>
<dbReference type="CDD" id="cd07185">
    <property type="entry name" value="OmpA_C-like"/>
    <property type="match status" value="1"/>
</dbReference>
<evidence type="ECO:0000256" key="1">
    <source>
        <dbReference type="PROSITE-ProRule" id="PRU00473"/>
    </source>
</evidence>
<dbReference type="EMBL" id="VIVK01000002">
    <property type="protein sequence ID" value="TWD75326.1"/>
    <property type="molecule type" value="Genomic_DNA"/>
</dbReference>
<dbReference type="Gene3D" id="3.30.1330.60">
    <property type="entry name" value="OmpA-like domain"/>
    <property type="match status" value="1"/>
</dbReference>
<feature type="region of interest" description="Disordered" evidence="2">
    <location>
        <begin position="54"/>
        <end position="90"/>
    </location>
</feature>
<dbReference type="PANTHER" id="PTHR30329">
    <property type="entry name" value="STATOR ELEMENT OF FLAGELLAR MOTOR COMPLEX"/>
    <property type="match status" value="1"/>
</dbReference>
<keyword evidence="1 3" id="KW-0472">Membrane</keyword>